<keyword evidence="6 10" id="KW-0472">Membrane</keyword>
<evidence type="ECO:0000256" key="9">
    <source>
        <dbReference type="RuleBase" id="RU000688"/>
    </source>
</evidence>
<dbReference type="EMBL" id="AMQN01007288">
    <property type="status" value="NOT_ANNOTATED_CDS"/>
    <property type="molecule type" value="Genomic_DNA"/>
</dbReference>
<dbReference type="SUPFAM" id="SSF81321">
    <property type="entry name" value="Family A G protein-coupled receptor-like"/>
    <property type="match status" value="1"/>
</dbReference>
<feature type="transmembrane region" description="Helical" evidence="10">
    <location>
        <begin position="92"/>
        <end position="110"/>
    </location>
</feature>
<evidence type="ECO:0000256" key="3">
    <source>
        <dbReference type="ARBA" id="ARBA00022692"/>
    </source>
</evidence>
<feature type="transmembrane region" description="Helical" evidence="10">
    <location>
        <begin position="188"/>
        <end position="206"/>
    </location>
</feature>
<sequence length="316" mass="36289">PRDLLPEDLPTSIKCVFIVFYTVIMLLSVFGNLFVIIVIAVNVKMRTVTNTFLVSLAVSDLLIAALNMPLQLKYYVQNEWSLGSEMCKFTKYMQGVTIVASILTLSGIAIDRYYAICNPLRARHVHTAQRAMVLISVFWASAFIVLCPQLTIQRIEPLISFDAEGRMRLAYVCVEFIFDARLAVTYTLFHYIVLYLGPVLIMFITYGKISYTLWRRGPIGETPDNQRDLDRRTREKKKIIRMLMVIVGLFALSWFPFFTSQVYLVFHSSYSNPMHGPTGLRIVLALFQLIGYSNCCINPIVYCFLNESFQQRFLTT</sequence>
<keyword evidence="4 10" id="KW-1133">Transmembrane helix</keyword>
<comment type="subcellular location">
    <subcellularLocation>
        <location evidence="1">Membrane</location>
        <topology evidence="1">Multi-pass membrane protein</topology>
    </subcellularLocation>
</comment>
<feature type="transmembrane region" description="Helical" evidence="10">
    <location>
        <begin position="131"/>
        <end position="152"/>
    </location>
</feature>
<keyword evidence="5 9" id="KW-0297">G-protein coupled receptor</keyword>
<dbReference type="EMBL" id="KB300344">
    <property type="protein sequence ID" value="ELU06872.1"/>
    <property type="molecule type" value="Genomic_DNA"/>
</dbReference>
<dbReference type="PROSITE" id="PS00237">
    <property type="entry name" value="G_PROTEIN_RECEP_F1_1"/>
    <property type="match status" value="1"/>
</dbReference>
<protein>
    <recommendedName>
        <fullName evidence="11">G-protein coupled receptors family 1 profile domain-containing protein</fullName>
    </recommendedName>
</protein>
<dbReference type="PRINTS" id="PR01012">
    <property type="entry name" value="NRPEPTIDEYR"/>
</dbReference>
<feature type="non-terminal residue" evidence="12">
    <location>
        <position position="316"/>
    </location>
</feature>
<feature type="domain" description="G-protein coupled receptors family 1 profile" evidence="11">
    <location>
        <begin position="31"/>
        <end position="302"/>
    </location>
</feature>
<evidence type="ECO:0000256" key="6">
    <source>
        <dbReference type="ARBA" id="ARBA00023136"/>
    </source>
</evidence>
<dbReference type="OrthoDB" id="9979846at2759"/>
<evidence type="ECO:0000256" key="1">
    <source>
        <dbReference type="ARBA" id="ARBA00004141"/>
    </source>
</evidence>
<evidence type="ECO:0000259" key="11">
    <source>
        <dbReference type="PROSITE" id="PS50262"/>
    </source>
</evidence>
<dbReference type="InterPro" id="IPR000276">
    <property type="entry name" value="GPCR_Rhodpsn"/>
</dbReference>
<evidence type="ECO:0000256" key="10">
    <source>
        <dbReference type="SAM" id="Phobius"/>
    </source>
</evidence>
<feature type="transmembrane region" description="Helical" evidence="10">
    <location>
        <begin position="16"/>
        <end position="40"/>
    </location>
</feature>
<dbReference type="InterPro" id="IPR000611">
    <property type="entry name" value="NPY_rcpt"/>
</dbReference>
<reference evidence="12 14" key="2">
    <citation type="journal article" date="2013" name="Nature">
        <title>Insights into bilaterian evolution from three spiralian genomes.</title>
        <authorList>
            <person name="Simakov O."/>
            <person name="Marletaz F."/>
            <person name="Cho S.J."/>
            <person name="Edsinger-Gonzales E."/>
            <person name="Havlak P."/>
            <person name="Hellsten U."/>
            <person name="Kuo D.H."/>
            <person name="Larsson T."/>
            <person name="Lv J."/>
            <person name="Arendt D."/>
            <person name="Savage R."/>
            <person name="Osoegawa K."/>
            <person name="de Jong P."/>
            <person name="Grimwood J."/>
            <person name="Chapman J.A."/>
            <person name="Shapiro H."/>
            <person name="Aerts A."/>
            <person name="Otillar R.P."/>
            <person name="Terry A.Y."/>
            <person name="Boore J.L."/>
            <person name="Grigoriev I.V."/>
            <person name="Lindberg D.R."/>
            <person name="Seaver E.C."/>
            <person name="Weisblat D.A."/>
            <person name="Putnam N.H."/>
            <person name="Rokhsar D.S."/>
        </authorList>
    </citation>
    <scope>NUCLEOTIDE SEQUENCE</scope>
    <source>
        <strain evidence="12 14">I ESC-2004</strain>
    </source>
</reference>
<gene>
    <name evidence="12" type="ORF">CAPTEDRAFT_63664</name>
</gene>
<reference evidence="13" key="3">
    <citation type="submission" date="2015-06" db="UniProtKB">
        <authorList>
            <consortium name="EnsemblMetazoa"/>
        </authorList>
    </citation>
    <scope>IDENTIFICATION</scope>
</reference>
<dbReference type="AlphaFoldDB" id="R7USG7"/>
<dbReference type="STRING" id="283909.R7USG7"/>
<dbReference type="EnsemblMetazoa" id="CapteT63664">
    <property type="protein sequence ID" value="CapteP63664"/>
    <property type="gene ID" value="CapteG63664"/>
</dbReference>
<proteinExistence type="inferred from homology"/>
<name>R7USG7_CAPTE</name>
<accession>R7USG7</accession>
<dbReference type="PANTHER" id="PTHR45695:SF9">
    <property type="entry name" value="LEUCOKININ RECEPTOR"/>
    <property type="match status" value="1"/>
</dbReference>
<dbReference type="SMART" id="SM01381">
    <property type="entry name" value="7TM_GPCR_Srsx"/>
    <property type="match status" value="1"/>
</dbReference>
<evidence type="ECO:0000256" key="5">
    <source>
        <dbReference type="ARBA" id="ARBA00023040"/>
    </source>
</evidence>
<dbReference type="PANTHER" id="PTHR45695">
    <property type="entry name" value="LEUCOKININ RECEPTOR-RELATED"/>
    <property type="match status" value="1"/>
</dbReference>
<evidence type="ECO:0000313" key="12">
    <source>
        <dbReference type="EMBL" id="ELU06872.1"/>
    </source>
</evidence>
<dbReference type="HOGENOM" id="CLU_009579_6_1_1"/>
<dbReference type="Gene3D" id="1.20.1070.10">
    <property type="entry name" value="Rhodopsin 7-helix transmembrane proteins"/>
    <property type="match status" value="1"/>
</dbReference>
<keyword evidence="3 9" id="KW-0812">Transmembrane</keyword>
<dbReference type="InterPro" id="IPR017452">
    <property type="entry name" value="GPCR_Rhodpsn_7TM"/>
</dbReference>
<dbReference type="GO" id="GO:0005886">
    <property type="term" value="C:plasma membrane"/>
    <property type="evidence" value="ECO:0007669"/>
    <property type="project" value="TreeGrafter"/>
</dbReference>
<evidence type="ECO:0000313" key="13">
    <source>
        <dbReference type="EnsemblMetazoa" id="CapteP63664"/>
    </source>
</evidence>
<feature type="non-terminal residue" evidence="12">
    <location>
        <position position="1"/>
    </location>
</feature>
<feature type="transmembrane region" description="Helical" evidence="10">
    <location>
        <begin position="52"/>
        <end position="72"/>
    </location>
</feature>
<comment type="similarity">
    <text evidence="2 9">Belongs to the G-protein coupled receptor 1 family.</text>
</comment>
<evidence type="ECO:0000256" key="8">
    <source>
        <dbReference type="ARBA" id="ARBA00023224"/>
    </source>
</evidence>
<dbReference type="GO" id="GO:0004983">
    <property type="term" value="F:neuropeptide Y receptor activity"/>
    <property type="evidence" value="ECO:0007669"/>
    <property type="project" value="InterPro"/>
</dbReference>
<keyword evidence="8 9" id="KW-0807">Transducer</keyword>
<dbReference type="PRINTS" id="PR00237">
    <property type="entry name" value="GPCRRHODOPSN"/>
</dbReference>
<organism evidence="12">
    <name type="scientific">Capitella teleta</name>
    <name type="common">Polychaete worm</name>
    <dbReference type="NCBI Taxonomy" id="283909"/>
    <lineage>
        <taxon>Eukaryota</taxon>
        <taxon>Metazoa</taxon>
        <taxon>Spiralia</taxon>
        <taxon>Lophotrochozoa</taxon>
        <taxon>Annelida</taxon>
        <taxon>Polychaeta</taxon>
        <taxon>Sedentaria</taxon>
        <taxon>Scolecida</taxon>
        <taxon>Capitellidae</taxon>
        <taxon>Capitella</taxon>
    </lineage>
</organism>
<reference evidence="14" key="1">
    <citation type="submission" date="2012-12" db="EMBL/GenBank/DDBJ databases">
        <authorList>
            <person name="Hellsten U."/>
            <person name="Grimwood J."/>
            <person name="Chapman J.A."/>
            <person name="Shapiro H."/>
            <person name="Aerts A."/>
            <person name="Otillar R.P."/>
            <person name="Terry A.Y."/>
            <person name="Boore J.L."/>
            <person name="Simakov O."/>
            <person name="Marletaz F."/>
            <person name="Cho S.-J."/>
            <person name="Edsinger-Gonzales E."/>
            <person name="Havlak P."/>
            <person name="Kuo D.-H."/>
            <person name="Larsson T."/>
            <person name="Lv J."/>
            <person name="Arendt D."/>
            <person name="Savage R."/>
            <person name="Osoegawa K."/>
            <person name="de Jong P."/>
            <person name="Lindberg D.R."/>
            <person name="Seaver E.C."/>
            <person name="Weisblat D.A."/>
            <person name="Putnam N.H."/>
            <person name="Grigoriev I.V."/>
            <person name="Rokhsar D.S."/>
        </authorList>
    </citation>
    <scope>NUCLEOTIDE SEQUENCE</scope>
    <source>
        <strain evidence="14">I ESC-2004</strain>
    </source>
</reference>
<dbReference type="Proteomes" id="UP000014760">
    <property type="component" value="Unassembled WGS sequence"/>
</dbReference>
<evidence type="ECO:0000256" key="4">
    <source>
        <dbReference type="ARBA" id="ARBA00022989"/>
    </source>
</evidence>
<evidence type="ECO:0000256" key="7">
    <source>
        <dbReference type="ARBA" id="ARBA00023170"/>
    </source>
</evidence>
<feature type="transmembrane region" description="Helical" evidence="10">
    <location>
        <begin position="239"/>
        <end position="259"/>
    </location>
</feature>
<keyword evidence="14" id="KW-1185">Reference proteome</keyword>
<feature type="transmembrane region" description="Helical" evidence="10">
    <location>
        <begin position="279"/>
        <end position="305"/>
    </location>
</feature>
<dbReference type="PROSITE" id="PS50262">
    <property type="entry name" value="G_PROTEIN_RECEP_F1_2"/>
    <property type="match status" value="1"/>
</dbReference>
<dbReference type="Pfam" id="PF00001">
    <property type="entry name" value="7tm_1"/>
    <property type="match status" value="1"/>
</dbReference>
<keyword evidence="7 9" id="KW-0675">Receptor</keyword>
<evidence type="ECO:0000313" key="14">
    <source>
        <dbReference type="Proteomes" id="UP000014760"/>
    </source>
</evidence>
<dbReference type="CDD" id="cd14993">
    <property type="entry name" value="7tmA_CCKR-like"/>
    <property type="match status" value="1"/>
</dbReference>
<dbReference type="OMA" id="IRIAYIC"/>
<evidence type="ECO:0000256" key="2">
    <source>
        <dbReference type="ARBA" id="ARBA00010663"/>
    </source>
</evidence>